<name>A0A0H5C4Q2_CYBJN</name>
<reference evidence="3" key="2">
    <citation type="journal article" date="2015" name="J. Biotechnol.">
        <title>The structure of the Cyberlindnera jadinii genome and its relation to Candida utilis analyzed by the occurrence of single nucleotide polymorphisms.</title>
        <authorList>
            <person name="Rupp O."/>
            <person name="Brinkrolf K."/>
            <person name="Buerth C."/>
            <person name="Kunigo M."/>
            <person name="Schneider J."/>
            <person name="Jaenicke S."/>
            <person name="Goesmann A."/>
            <person name="Puehler A."/>
            <person name="Jaeger K.-E."/>
            <person name="Ernst J.F."/>
        </authorList>
    </citation>
    <scope>NUCLEOTIDE SEQUENCE [LARGE SCALE GENOMIC DNA]</scope>
    <source>
        <strain evidence="3">ATCC 18201 / CBS 1600 / BCRC 20928 / JCM 3617 / NBRC 0987 / NRRL Y-1542</strain>
    </source>
</reference>
<keyword evidence="4" id="KW-1185">Reference proteome</keyword>
<reference evidence="1" key="1">
    <citation type="submission" date="2014-12" db="EMBL/GenBank/DDBJ databases">
        <authorList>
            <person name="Jaenicke S."/>
        </authorList>
    </citation>
    <scope>NUCLEOTIDE SEQUENCE [LARGE SCALE GENOMIC DNA]</scope>
    <source>
        <strain evidence="1">CBS1600</strain>
    </source>
</reference>
<accession>A0A0H5C4Q2</accession>
<dbReference type="RefSeq" id="XP_020071591.1">
    <property type="nucleotide sequence ID" value="XM_020216353.1"/>
</dbReference>
<evidence type="ECO:0000313" key="2">
    <source>
        <dbReference type="EMBL" id="ODV74552.1"/>
    </source>
</evidence>
<evidence type="ECO:0000313" key="4">
    <source>
        <dbReference type="Proteomes" id="UP000094389"/>
    </source>
</evidence>
<dbReference type="AlphaFoldDB" id="A0A0H5C4Q2"/>
<reference evidence="2 4" key="3">
    <citation type="journal article" date="2016" name="Proc. Natl. Acad. Sci. U.S.A.">
        <title>Comparative genomics of biotechnologically important yeasts.</title>
        <authorList>
            <person name="Riley R."/>
            <person name="Haridas S."/>
            <person name="Wolfe K.H."/>
            <person name="Lopes M.R."/>
            <person name="Hittinger C.T."/>
            <person name="Goeker M."/>
            <person name="Salamov A.A."/>
            <person name="Wisecaver J.H."/>
            <person name="Long T.M."/>
            <person name="Calvey C.H."/>
            <person name="Aerts A.L."/>
            <person name="Barry K.W."/>
            <person name="Choi C."/>
            <person name="Clum A."/>
            <person name="Coughlan A.Y."/>
            <person name="Deshpande S."/>
            <person name="Douglass A.P."/>
            <person name="Hanson S.J."/>
            <person name="Klenk H.-P."/>
            <person name="LaButti K.M."/>
            <person name="Lapidus A."/>
            <person name="Lindquist E.A."/>
            <person name="Lipzen A.M."/>
            <person name="Meier-Kolthoff J.P."/>
            <person name="Ohm R.A."/>
            <person name="Otillar R.P."/>
            <person name="Pangilinan J.L."/>
            <person name="Peng Y."/>
            <person name="Rokas A."/>
            <person name="Rosa C.A."/>
            <person name="Scheuner C."/>
            <person name="Sibirny A.A."/>
            <person name="Slot J.C."/>
            <person name="Stielow J.B."/>
            <person name="Sun H."/>
            <person name="Kurtzman C.P."/>
            <person name="Blackwell M."/>
            <person name="Grigoriev I.V."/>
            <person name="Jeffries T.W."/>
        </authorList>
    </citation>
    <scope>NUCLEOTIDE SEQUENCE [LARGE SCALE GENOMIC DNA]</scope>
    <source>
        <strain evidence="4">ATCC 18201 / CBS 1600 / BCRC 20928 / JCM 3617 / NBRC 0987 / NRRL Y-1542</strain>
        <strain evidence="2">NRRL Y-1542</strain>
    </source>
</reference>
<dbReference type="Proteomes" id="UP000038830">
    <property type="component" value="Unassembled WGS sequence"/>
</dbReference>
<proteinExistence type="predicted"/>
<protein>
    <submittedName>
        <fullName evidence="1">Uncharacterized protein</fullName>
    </submittedName>
</protein>
<evidence type="ECO:0000313" key="3">
    <source>
        <dbReference type="Proteomes" id="UP000038830"/>
    </source>
</evidence>
<sequence>MEGINKYHDTVLKYIYSRMRYRECADTKYANIMLDLAFPKLEPWAKDLEAMNPQTQEDLDSFDWDIEEEVEDLVASIEAKFQTSEDNLEDMSDESLSLITNINGEKPGDDIWPKNKSDFNSKAPEQLKKLADFYGIGKTPNTRDLSDDQVKNLLGEIIGIC</sequence>
<evidence type="ECO:0000313" key="1">
    <source>
        <dbReference type="EMBL" id="CEP22976.1"/>
    </source>
</evidence>
<dbReference type="GeneID" id="30990749"/>
<dbReference type="EMBL" id="CDQK01000004">
    <property type="protein sequence ID" value="CEP22976.1"/>
    <property type="molecule type" value="Genomic_DNA"/>
</dbReference>
<dbReference type="Proteomes" id="UP000094389">
    <property type="component" value="Unassembled WGS sequence"/>
</dbReference>
<dbReference type="EMBL" id="KV453928">
    <property type="protein sequence ID" value="ODV74552.1"/>
    <property type="molecule type" value="Genomic_DNA"/>
</dbReference>
<organism evidence="1 3">
    <name type="scientific">Cyberlindnera jadinii (strain ATCC 18201 / CBS 1600 / BCRC 20928 / JCM 3617 / NBRC 0987 / NRRL Y-1542)</name>
    <name type="common">Torula yeast</name>
    <name type="synonym">Candida utilis</name>
    <dbReference type="NCBI Taxonomy" id="983966"/>
    <lineage>
        <taxon>Eukaryota</taxon>
        <taxon>Fungi</taxon>
        <taxon>Dikarya</taxon>
        <taxon>Ascomycota</taxon>
        <taxon>Saccharomycotina</taxon>
        <taxon>Saccharomycetes</taxon>
        <taxon>Phaffomycetales</taxon>
        <taxon>Phaffomycetaceae</taxon>
        <taxon>Cyberlindnera</taxon>
    </lineage>
</organism>
<gene>
    <name evidence="1" type="ORF">BN1211_3454</name>
    <name evidence="2" type="ORF">CYBJADRAFT_172524</name>
</gene>
<accession>A0A1E4S579</accession>